<protein>
    <submittedName>
        <fullName evidence="1">Uncharacterized protein</fullName>
    </submittedName>
</protein>
<dbReference type="EMBL" id="CAADFN010000086">
    <property type="protein sequence ID" value="VFK21152.1"/>
    <property type="molecule type" value="Genomic_DNA"/>
</dbReference>
<reference evidence="1" key="1">
    <citation type="submission" date="2019-02" db="EMBL/GenBank/DDBJ databases">
        <authorList>
            <person name="Gruber-Vodicka R. H."/>
            <person name="Seah K. B. B."/>
        </authorList>
    </citation>
    <scope>NUCLEOTIDE SEQUENCE</scope>
    <source>
        <strain evidence="1">BECK_BY7</strain>
    </source>
</reference>
<name>A0A450WVU8_9GAMM</name>
<gene>
    <name evidence="1" type="ORF">BECKLFY1418C_GA0070996_108617</name>
</gene>
<organism evidence="1">
    <name type="scientific">Candidatus Kentrum sp. LFY</name>
    <dbReference type="NCBI Taxonomy" id="2126342"/>
    <lineage>
        <taxon>Bacteria</taxon>
        <taxon>Pseudomonadati</taxon>
        <taxon>Pseudomonadota</taxon>
        <taxon>Gammaproteobacteria</taxon>
        <taxon>Candidatus Kentrum</taxon>
    </lineage>
</organism>
<proteinExistence type="predicted"/>
<dbReference type="AlphaFoldDB" id="A0A450WVU8"/>
<evidence type="ECO:0000313" key="1">
    <source>
        <dbReference type="EMBL" id="VFK21152.1"/>
    </source>
</evidence>
<sequence>MLSCLLSFLHSIILGHNAKLSGTKHEAVFVQQWRSHAQKAAQCLVPLSLALC</sequence>
<accession>A0A450WVU8</accession>